<reference evidence="1" key="1">
    <citation type="journal article" date="2020" name="Stud. Mycol.">
        <title>101 Dothideomycetes genomes: a test case for predicting lifestyles and emergence of pathogens.</title>
        <authorList>
            <person name="Haridas S."/>
            <person name="Albert R."/>
            <person name="Binder M."/>
            <person name="Bloem J."/>
            <person name="Labutti K."/>
            <person name="Salamov A."/>
            <person name="Andreopoulos B."/>
            <person name="Baker S."/>
            <person name="Barry K."/>
            <person name="Bills G."/>
            <person name="Bluhm B."/>
            <person name="Cannon C."/>
            <person name="Castanera R."/>
            <person name="Culley D."/>
            <person name="Daum C."/>
            <person name="Ezra D."/>
            <person name="Gonzalez J."/>
            <person name="Henrissat B."/>
            <person name="Kuo A."/>
            <person name="Liang C."/>
            <person name="Lipzen A."/>
            <person name="Lutzoni F."/>
            <person name="Magnuson J."/>
            <person name="Mondo S."/>
            <person name="Nolan M."/>
            <person name="Ohm R."/>
            <person name="Pangilinan J."/>
            <person name="Park H.-J."/>
            <person name="Ramirez L."/>
            <person name="Alfaro M."/>
            <person name="Sun H."/>
            <person name="Tritt A."/>
            <person name="Yoshinaga Y."/>
            <person name="Zwiers L.-H."/>
            <person name="Turgeon B."/>
            <person name="Goodwin S."/>
            <person name="Spatafora J."/>
            <person name="Crous P."/>
            <person name="Grigoriev I."/>
        </authorList>
    </citation>
    <scope>NUCLEOTIDE SEQUENCE</scope>
    <source>
        <strain evidence="1">ATCC 16933</strain>
    </source>
</reference>
<dbReference type="Proteomes" id="UP000799766">
    <property type="component" value="Unassembled WGS sequence"/>
</dbReference>
<name>A0A6A6NXM0_9PEZI</name>
<keyword evidence="2" id="KW-1185">Reference proteome</keyword>
<proteinExistence type="predicted"/>
<dbReference type="EMBL" id="MU001684">
    <property type="protein sequence ID" value="KAF2456202.1"/>
    <property type="molecule type" value="Genomic_DNA"/>
</dbReference>
<dbReference type="AlphaFoldDB" id="A0A6A6NXM0"/>
<evidence type="ECO:0000313" key="2">
    <source>
        <dbReference type="Proteomes" id="UP000799766"/>
    </source>
</evidence>
<protein>
    <submittedName>
        <fullName evidence="1">Uncharacterized protein</fullName>
    </submittedName>
</protein>
<accession>A0A6A6NXM0</accession>
<sequence length="188" mass="20647">MSKQVTFAAAILAVRTDAHAAAPRATLKSSGRPLFPSSGKAHGCGRRAFWCLPYSCICVLPCATANQLLRASQRPAVPAAASWPWTECTAVTLPPSDKLSFVIALPVSTKVRDPPVFDRTATQMRPARCDLAHGILGRFLQVKPCQAAERHRRHDPRLLARRGWTRGCCKQPLAVPRRRETLSGGTWW</sequence>
<gene>
    <name evidence="1" type="ORF">BDY21DRAFT_348218</name>
</gene>
<organism evidence="1 2">
    <name type="scientific">Lineolata rhizophorae</name>
    <dbReference type="NCBI Taxonomy" id="578093"/>
    <lineage>
        <taxon>Eukaryota</taxon>
        <taxon>Fungi</taxon>
        <taxon>Dikarya</taxon>
        <taxon>Ascomycota</taxon>
        <taxon>Pezizomycotina</taxon>
        <taxon>Dothideomycetes</taxon>
        <taxon>Dothideomycetes incertae sedis</taxon>
        <taxon>Lineolatales</taxon>
        <taxon>Lineolataceae</taxon>
        <taxon>Lineolata</taxon>
    </lineage>
</organism>
<evidence type="ECO:0000313" key="1">
    <source>
        <dbReference type="EMBL" id="KAF2456202.1"/>
    </source>
</evidence>